<accession>I7DKG3</accession>
<keyword evidence="2" id="KW-1185">Reference proteome</keyword>
<dbReference type="GeneID" id="40093950"/>
<proteinExistence type="predicted"/>
<dbReference type="Proteomes" id="UP000232534">
    <property type="component" value="Segment"/>
</dbReference>
<dbReference type="KEGG" id="vg:40093950"/>
<evidence type="ECO:0000313" key="2">
    <source>
        <dbReference type="Proteomes" id="UP000232534"/>
    </source>
</evidence>
<dbReference type="EMBL" id="JX233784">
    <property type="protein sequence ID" value="AFO70930.1"/>
    <property type="molecule type" value="Genomic_DNA"/>
</dbReference>
<sequence length="135" mass="15227">MNNTELKRQLEMVIELMGVFPDPLTIGIAGNRVTKETRCSLFNGKDPGEEFSIGLGISSRKQWLKLADHALILTKPEKEPIVIPYEAICELSAPLKFEEELVSKGWFVYNLLGTSMFMYLDTGKEEKLKFEKVGG</sequence>
<reference evidence="1 2" key="1">
    <citation type="submission" date="2012-06" db="EMBL/GenBank/DDBJ databases">
        <authorList>
            <person name="Kim M.S."/>
            <person name="Cha K.E."/>
            <person name="Kim Y.D."/>
            <person name="Myung H."/>
        </authorList>
    </citation>
    <scope>NUCLEOTIDE SEQUENCE [LARGE SCALE GENOMIC DNA]</scope>
</reference>
<organism evidence="1 2">
    <name type="scientific">Pseudomonas phage PA7</name>
    <dbReference type="NCBI Taxonomy" id="347330"/>
    <lineage>
        <taxon>Viruses</taxon>
        <taxon>Duplodnaviria</taxon>
        <taxon>Heunggongvirae</taxon>
        <taxon>Uroviricota</taxon>
        <taxon>Caudoviricetes</taxon>
        <taxon>Chimalliviridae</taxon>
        <taxon>Phikzvirus</taxon>
        <taxon>Phikzvirus PA7</taxon>
    </lineage>
</organism>
<evidence type="ECO:0000313" key="1">
    <source>
        <dbReference type="EMBL" id="AFO70930.1"/>
    </source>
</evidence>
<dbReference type="RefSeq" id="YP_009617411.1">
    <property type="nucleotide sequence ID" value="NC_042060.1"/>
</dbReference>
<protein>
    <submittedName>
        <fullName evidence="1">Uncharacterized protein</fullName>
    </submittedName>
</protein>
<name>I7DKG3_9CAUD</name>